<protein>
    <submittedName>
        <fullName evidence="1">Uncharacterized protein</fullName>
    </submittedName>
</protein>
<name>A0A6M3IMS0_9ZZZZ</name>
<sequence length="83" mass="9566">MELSDEDLSVLKDIRDREIDGEFRLLKRIPAKLDILASVDLIEEGTLKGKICNYPVFVLTFTGHVFLAVYEKKLQDQDSRTRP</sequence>
<accession>A0A6M3IMS0</accession>
<evidence type="ECO:0000313" key="1">
    <source>
        <dbReference type="EMBL" id="QJA58743.1"/>
    </source>
</evidence>
<gene>
    <name evidence="1" type="ORF">MM415B01412_0025</name>
</gene>
<dbReference type="AlphaFoldDB" id="A0A6M3IMS0"/>
<reference evidence="1" key="1">
    <citation type="submission" date="2020-03" db="EMBL/GenBank/DDBJ databases">
        <title>The deep terrestrial virosphere.</title>
        <authorList>
            <person name="Holmfeldt K."/>
            <person name="Nilsson E."/>
            <person name="Simone D."/>
            <person name="Lopez-Fernandez M."/>
            <person name="Wu X."/>
            <person name="de Brujin I."/>
            <person name="Lundin D."/>
            <person name="Andersson A."/>
            <person name="Bertilsson S."/>
            <person name="Dopson M."/>
        </authorList>
    </citation>
    <scope>NUCLEOTIDE SEQUENCE</scope>
    <source>
        <strain evidence="1">MM415B01412</strain>
    </source>
</reference>
<dbReference type="EMBL" id="MT141337">
    <property type="protein sequence ID" value="QJA58743.1"/>
    <property type="molecule type" value="Genomic_DNA"/>
</dbReference>
<proteinExistence type="predicted"/>
<organism evidence="1">
    <name type="scientific">viral metagenome</name>
    <dbReference type="NCBI Taxonomy" id="1070528"/>
    <lineage>
        <taxon>unclassified sequences</taxon>
        <taxon>metagenomes</taxon>
        <taxon>organismal metagenomes</taxon>
    </lineage>
</organism>